<dbReference type="InterPro" id="IPR002110">
    <property type="entry name" value="Ankyrin_rpt"/>
</dbReference>
<evidence type="ECO:0000313" key="12">
    <source>
        <dbReference type="Proteomes" id="UP000288216"/>
    </source>
</evidence>
<feature type="repeat" description="ANK" evidence="10">
    <location>
        <begin position="103"/>
        <end position="135"/>
    </location>
</feature>
<dbReference type="Pfam" id="PF12796">
    <property type="entry name" value="Ank_2"/>
    <property type="match status" value="2"/>
</dbReference>
<dbReference type="PROSITE" id="PS50297">
    <property type="entry name" value="ANK_REP_REGION"/>
    <property type="match status" value="1"/>
</dbReference>
<evidence type="ECO:0000256" key="1">
    <source>
        <dbReference type="ARBA" id="ARBA00004123"/>
    </source>
</evidence>
<protein>
    <recommendedName>
        <fullName evidence="9">Ankyrin repeat domain-containing protein 16</fullName>
    </recommendedName>
</protein>
<evidence type="ECO:0000256" key="5">
    <source>
        <dbReference type="ARBA" id="ARBA00023043"/>
    </source>
</evidence>
<evidence type="ECO:0000256" key="3">
    <source>
        <dbReference type="ARBA" id="ARBA00022490"/>
    </source>
</evidence>
<dbReference type="GO" id="GO:0005737">
    <property type="term" value="C:cytoplasm"/>
    <property type="evidence" value="ECO:0007669"/>
    <property type="project" value="UniProtKB-SubCell"/>
</dbReference>
<dbReference type="InterPro" id="IPR036770">
    <property type="entry name" value="Ankyrin_rpt-contain_sf"/>
</dbReference>
<dbReference type="STRING" id="75743.A0A401PYF1"/>
<dbReference type="PANTHER" id="PTHR24198:SF194">
    <property type="entry name" value="INVERSIN-A"/>
    <property type="match status" value="1"/>
</dbReference>
<reference evidence="11 12" key="1">
    <citation type="journal article" date="2018" name="Nat. Ecol. Evol.">
        <title>Shark genomes provide insights into elasmobranch evolution and the origin of vertebrates.</title>
        <authorList>
            <person name="Hara Y"/>
            <person name="Yamaguchi K"/>
            <person name="Onimaru K"/>
            <person name="Kadota M"/>
            <person name="Koyanagi M"/>
            <person name="Keeley SD"/>
            <person name="Tatsumi K"/>
            <person name="Tanaka K"/>
            <person name="Motone F"/>
            <person name="Kageyama Y"/>
            <person name="Nozu R"/>
            <person name="Adachi N"/>
            <person name="Nishimura O"/>
            <person name="Nakagawa R"/>
            <person name="Tanegashima C"/>
            <person name="Kiyatake I"/>
            <person name="Matsumoto R"/>
            <person name="Murakumo K"/>
            <person name="Nishida K"/>
            <person name="Terakita A"/>
            <person name="Kuratani S"/>
            <person name="Sato K"/>
            <person name="Hyodo S Kuraku.S."/>
        </authorList>
    </citation>
    <scope>NUCLEOTIDE SEQUENCE [LARGE SCALE GENOMIC DNA]</scope>
</reference>
<comment type="subunit">
    <text evidence="8">Interacts with AARS; the interaction is direct.</text>
</comment>
<feature type="repeat" description="ANK" evidence="10">
    <location>
        <begin position="136"/>
        <end position="168"/>
    </location>
</feature>
<evidence type="ECO:0000256" key="2">
    <source>
        <dbReference type="ARBA" id="ARBA00004496"/>
    </source>
</evidence>
<keyword evidence="4" id="KW-0677">Repeat</keyword>
<name>A0A401PYF1_SCYTO</name>
<gene>
    <name evidence="11" type="ORF">scyTo_0018563</name>
</gene>
<dbReference type="AlphaFoldDB" id="A0A401PYF1"/>
<comment type="caution">
    <text evidence="11">The sequence shown here is derived from an EMBL/GenBank/DDBJ whole genome shotgun (WGS) entry which is preliminary data.</text>
</comment>
<keyword evidence="3" id="KW-0963">Cytoplasm</keyword>
<keyword evidence="5 10" id="KW-0040">ANK repeat</keyword>
<dbReference type="SUPFAM" id="SSF48403">
    <property type="entry name" value="Ankyrin repeat"/>
    <property type="match status" value="1"/>
</dbReference>
<keyword evidence="12" id="KW-1185">Reference proteome</keyword>
<dbReference type="SMART" id="SM00248">
    <property type="entry name" value="ANK"/>
    <property type="match status" value="4"/>
</dbReference>
<comment type="function">
    <text evidence="7">Required to prevent the misactivation of serine (Ser) with tRNA(Ala) by promoting the hydrolysis of Ser-mischarged tRNA(Ala), thereby playing a role in translational fidelity. Binds directly to the catalytic domain of AARS/AlaRS and captures Ser that is misactivated by AARS/AlaRS, preventing the charging of Ser adenylates to tRNA(Ala) and precluding Ser misincorporation in nascent peptides.</text>
</comment>
<evidence type="ECO:0000256" key="10">
    <source>
        <dbReference type="PROSITE-ProRule" id="PRU00023"/>
    </source>
</evidence>
<evidence type="ECO:0000256" key="6">
    <source>
        <dbReference type="ARBA" id="ARBA00023242"/>
    </source>
</evidence>
<accession>A0A401PYF1</accession>
<feature type="non-terminal residue" evidence="11">
    <location>
        <position position="1"/>
    </location>
</feature>
<keyword evidence="6" id="KW-0539">Nucleus</keyword>
<dbReference type="FunFam" id="1.25.40.20:FF:000336">
    <property type="entry name" value="Ankyrin repeat domain-containing protein 16"/>
    <property type="match status" value="1"/>
</dbReference>
<dbReference type="GO" id="GO:0005634">
    <property type="term" value="C:nucleus"/>
    <property type="evidence" value="ECO:0007669"/>
    <property type="project" value="UniProtKB-SubCell"/>
</dbReference>
<sequence length="192" mass="20458">VVEVRGLEAMHGHLEATELLLERCGYKPDAKDSCGVTPFMDAVQNGHVEIAKLLLEKHKASFSATDAVGAQSLHRATVTAQDEAIRFLVTELGVNVNERATDLKLTALHYAAKEGHAGTIETLLTLGADVHARDAKGRSALHMACAGQHSKCIRQLIAAGLTDATDDSGTLASHLLKKPEALKVLDDFTGCK</sequence>
<dbReference type="OrthoDB" id="4772757at2759"/>
<dbReference type="PROSITE" id="PS50088">
    <property type="entry name" value="ANK_REPEAT"/>
    <property type="match status" value="2"/>
</dbReference>
<dbReference type="PANTHER" id="PTHR24198">
    <property type="entry name" value="ANKYRIN REPEAT AND PROTEIN KINASE DOMAIN-CONTAINING PROTEIN"/>
    <property type="match status" value="1"/>
</dbReference>
<evidence type="ECO:0000313" key="11">
    <source>
        <dbReference type="EMBL" id="GCB78138.1"/>
    </source>
</evidence>
<dbReference type="EMBL" id="BFAA01013050">
    <property type="protein sequence ID" value="GCB78138.1"/>
    <property type="molecule type" value="Genomic_DNA"/>
</dbReference>
<dbReference type="Proteomes" id="UP000288216">
    <property type="component" value="Unassembled WGS sequence"/>
</dbReference>
<evidence type="ECO:0000256" key="9">
    <source>
        <dbReference type="ARBA" id="ARBA00067264"/>
    </source>
</evidence>
<evidence type="ECO:0000256" key="7">
    <source>
        <dbReference type="ARBA" id="ARBA00053725"/>
    </source>
</evidence>
<dbReference type="PRINTS" id="PR01415">
    <property type="entry name" value="ANKYRIN"/>
</dbReference>
<evidence type="ECO:0000256" key="8">
    <source>
        <dbReference type="ARBA" id="ARBA00062703"/>
    </source>
</evidence>
<organism evidence="11 12">
    <name type="scientific">Scyliorhinus torazame</name>
    <name type="common">Cloudy catshark</name>
    <name type="synonym">Catulus torazame</name>
    <dbReference type="NCBI Taxonomy" id="75743"/>
    <lineage>
        <taxon>Eukaryota</taxon>
        <taxon>Metazoa</taxon>
        <taxon>Chordata</taxon>
        <taxon>Craniata</taxon>
        <taxon>Vertebrata</taxon>
        <taxon>Chondrichthyes</taxon>
        <taxon>Elasmobranchii</taxon>
        <taxon>Galeomorphii</taxon>
        <taxon>Galeoidea</taxon>
        <taxon>Carcharhiniformes</taxon>
        <taxon>Scyliorhinidae</taxon>
        <taxon>Scyliorhinus</taxon>
    </lineage>
</organism>
<evidence type="ECO:0000256" key="4">
    <source>
        <dbReference type="ARBA" id="ARBA00022737"/>
    </source>
</evidence>
<comment type="subcellular location">
    <subcellularLocation>
        <location evidence="2">Cytoplasm</location>
    </subcellularLocation>
    <subcellularLocation>
        <location evidence="1">Nucleus</location>
    </subcellularLocation>
</comment>
<dbReference type="OMA" id="NSIVWDT"/>
<dbReference type="Gene3D" id="1.25.40.20">
    <property type="entry name" value="Ankyrin repeat-containing domain"/>
    <property type="match status" value="2"/>
</dbReference>
<proteinExistence type="predicted"/>